<evidence type="ECO:0000313" key="7">
    <source>
        <dbReference type="EMBL" id="KAK3172252.1"/>
    </source>
</evidence>
<dbReference type="InterPro" id="IPR011009">
    <property type="entry name" value="Kinase-like_dom_sf"/>
</dbReference>
<keyword evidence="2" id="KW-0547">Nucleotide-binding</keyword>
<feature type="region of interest" description="Disordered" evidence="5">
    <location>
        <begin position="1"/>
        <end position="24"/>
    </location>
</feature>
<keyword evidence="8" id="KW-1185">Reference proteome</keyword>
<evidence type="ECO:0000256" key="4">
    <source>
        <dbReference type="ARBA" id="ARBA00022840"/>
    </source>
</evidence>
<dbReference type="GO" id="GO:0004674">
    <property type="term" value="F:protein serine/threonine kinase activity"/>
    <property type="evidence" value="ECO:0007669"/>
    <property type="project" value="TreeGrafter"/>
</dbReference>
<dbReference type="AlphaFoldDB" id="A0AAD9Z9M1"/>
<accession>A0AAD9Z9M1</accession>
<dbReference type="Proteomes" id="UP001276659">
    <property type="component" value="Unassembled WGS sequence"/>
</dbReference>
<dbReference type="PROSITE" id="PS00108">
    <property type="entry name" value="PROTEIN_KINASE_ST"/>
    <property type="match status" value="1"/>
</dbReference>
<dbReference type="InterPro" id="IPR000719">
    <property type="entry name" value="Prot_kinase_dom"/>
</dbReference>
<feature type="domain" description="Protein kinase" evidence="6">
    <location>
        <begin position="28"/>
        <end position="310"/>
    </location>
</feature>
<name>A0AAD9Z9M1_9LECA</name>
<comment type="caution">
    <text evidence="7">The sequence shown here is derived from an EMBL/GenBank/DDBJ whole genome shotgun (WGS) entry which is preliminary data.</text>
</comment>
<dbReference type="PANTHER" id="PTHR43671">
    <property type="entry name" value="SERINE/THREONINE-PROTEIN KINASE NEK"/>
    <property type="match status" value="1"/>
</dbReference>
<dbReference type="Gene3D" id="1.10.510.10">
    <property type="entry name" value="Transferase(Phosphotransferase) domain 1"/>
    <property type="match status" value="1"/>
</dbReference>
<evidence type="ECO:0000256" key="3">
    <source>
        <dbReference type="ARBA" id="ARBA00022777"/>
    </source>
</evidence>
<keyword evidence="3" id="KW-0418">Kinase</keyword>
<keyword evidence="4" id="KW-0067">ATP-binding</keyword>
<dbReference type="SUPFAM" id="SSF56112">
    <property type="entry name" value="Protein kinase-like (PK-like)"/>
    <property type="match status" value="1"/>
</dbReference>
<dbReference type="Pfam" id="PF00069">
    <property type="entry name" value="Pkinase"/>
    <property type="match status" value="1"/>
</dbReference>
<dbReference type="GO" id="GO:0005524">
    <property type="term" value="F:ATP binding"/>
    <property type="evidence" value="ECO:0007669"/>
    <property type="project" value="UniProtKB-KW"/>
</dbReference>
<dbReference type="CDD" id="cd00180">
    <property type="entry name" value="PKc"/>
    <property type="match status" value="1"/>
</dbReference>
<gene>
    <name evidence="7" type="ORF">OEA41_005572</name>
</gene>
<evidence type="ECO:0000259" key="6">
    <source>
        <dbReference type="PROSITE" id="PS50011"/>
    </source>
</evidence>
<protein>
    <recommendedName>
        <fullName evidence="6">Protein kinase domain-containing protein</fullName>
    </recommendedName>
</protein>
<dbReference type="InterPro" id="IPR008271">
    <property type="entry name" value="Ser/Thr_kinase_AS"/>
</dbReference>
<dbReference type="PROSITE" id="PS50011">
    <property type="entry name" value="PROTEIN_KINASE_DOM"/>
    <property type="match status" value="1"/>
</dbReference>
<sequence>MPRYVVTSRRPSQHHSSRSTPQAEHNQFDRIRIIGRGSQGDCWLMRTIREDRLVVRKVLDKYPMIRETTLEVRILNKILPRHHSILHIFYWSFKDRRLELYYNYCAGGSLDRLVPKANPGSLSEGFIWHVFVQLAEALEALHYRDSRRIVHRDVKPGNVFLASPYIPGSGGRPVLKLGYLGVATLDPISGFAGATICPSPETESTARGDVWGFGAVIHALAHGVGPVVPLPSSAPKEARRRSNRNPDARRPITLPASFFDTLLEICIDTLSDTLPSTPVVYVLQESNQDLAITLTSSSLQRDREVQDAYD</sequence>
<reference evidence="7" key="1">
    <citation type="submission" date="2022-11" db="EMBL/GenBank/DDBJ databases">
        <title>Chromosomal genome sequence assembly and mating type (MAT) locus characterization of the leprose asexual lichenized fungus Lepraria neglecta (Nyl.) Erichsen.</title>
        <authorList>
            <person name="Allen J.L."/>
            <person name="Pfeffer B."/>
        </authorList>
    </citation>
    <scope>NUCLEOTIDE SEQUENCE</scope>
    <source>
        <strain evidence="7">Allen 5258</strain>
    </source>
</reference>
<feature type="region of interest" description="Disordered" evidence="5">
    <location>
        <begin position="231"/>
        <end position="250"/>
    </location>
</feature>
<evidence type="ECO:0000313" key="8">
    <source>
        <dbReference type="Proteomes" id="UP001276659"/>
    </source>
</evidence>
<keyword evidence="1" id="KW-0808">Transferase</keyword>
<evidence type="ECO:0000256" key="5">
    <source>
        <dbReference type="SAM" id="MobiDB-lite"/>
    </source>
</evidence>
<dbReference type="EMBL" id="JASNWA010000007">
    <property type="protein sequence ID" value="KAK3172252.1"/>
    <property type="molecule type" value="Genomic_DNA"/>
</dbReference>
<evidence type="ECO:0000256" key="1">
    <source>
        <dbReference type="ARBA" id="ARBA00022679"/>
    </source>
</evidence>
<dbReference type="InterPro" id="IPR050660">
    <property type="entry name" value="NEK_Ser/Thr_kinase"/>
</dbReference>
<dbReference type="SMART" id="SM00220">
    <property type="entry name" value="S_TKc"/>
    <property type="match status" value="1"/>
</dbReference>
<proteinExistence type="predicted"/>
<organism evidence="7 8">
    <name type="scientific">Lepraria neglecta</name>
    <dbReference type="NCBI Taxonomy" id="209136"/>
    <lineage>
        <taxon>Eukaryota</taxon>
        <taxon>Fungi</taxon>
        <taxon>Dikarya</taxon>
        <taxon>Ascomycota</taxon>
        <taxon>Pezizomycotina</taxon>
        <taxon>Lecanoromycetes</taxon>
        <taxon>OSLEUM clade</taxon>
        <taxon>Lecanoromycetidae</taxon>
        <taxon>Lecanorales</taxon>
        <taxon>Lecanorineae</taxon>
        <taxon>Stereocaulaceae</taxon>
        <taxon>Lepraria</taxon>
    </lineage>
</organism>
<evidence type="ECO:0000256" key="2">
    <source>
        <dbReference type="ARBA" id="ARBA00022741"/>
    </source>
</evidence>
<dbReference type="PANTHER" id="PTHR43671:SF106">
    <property type="entry name" value="NIMA-LIKE KINASE"/>
    <property type="match status" value="1"/>
</dbReference>